<feature type="compositionally biased region" description="Basic and acidic residues" evidence="2">
    <location>
        <begin position="279"/>
        <end position="289"/>
    </location>
</feature>
<gene>
    <name evidence="4 5" type="primary">LOC109059950</name>
</gene>
<feature type="region of interest" description="Disordered" evidence="2">
    <location>
        <begin position="279"/>
        <end position="318"/>
    </location>
</feature>
<reference evidence="4 5" key="1">
    <citation type="submission" date="2025-04" db="UniProtKB">
        <authorList>
            <consortium name="RefSeq"/>
        </authorList>
    </citation>
    <scope>IDENTIFICATION</scope>
    <source>
        <tissue evidence="4 5">Muscle</tissue>
    </source>
</reference>
<feature type="domain" description="Nuclear Testis protein N-terminal" evidence="3">
    <location>
        <begin position="203"/>
        <end position="290"/>
    </location>
</feature>
<sequence length="714" mass="79340">METLQPLYGDQCAPEQAFSSLSQSNTHRGSADPRPEEPNAEVTDAPHRGFQPASLDPGPSVSSNTRPSSPAHVHNTRHPPNRLHVPTPVHQETAPPLNIKPVALFADMNPSFHIPHVYPHIMPHFNPSWPVLVPHLGPSILSNASGPRHNPLCPLHAPQPFRASFSALVACEEPCSRVFGAHLNVCSARAPHLRRIGTEAELQERFRRWQRLTETARPFCSSGSDAEALACLFTRVLPSLSVHRPDLPFSAAVNAAVHEWRNISVSERQTYYNTARMFTEMEKQDKSTNRDPTTPQTDKRKGPHTQGKKTGKGSKKGVQGLAEGALAEYSQLMDALESKVSDGSEVTAAEEEDVCALFLNQLLDDTTEAGLDMDYISSLLSADDAQDTLPRRNPEPVAGCSDWTSEAQILPPSAVQQDYSASDGTNHMMENVSAPVQDNISVFQTLTQPLLLNHEGQSSQTDPNASVQETPRPDPDLQDFSAEADGNQKDVAELDSTTPSNCFSLQNYNSHHATFPKHDPEPPKTPVDEHDGEKNTVVGQKTEKCMHVGRAKDNNNMDSDTPVDSQRTRSVCTTQTVPNIQENNVHKNKKHKRRRKHQKITLPVARTTSKLDDKDERRLKMAENGLRKTQRKSAMKHGARAQETDSEIMKKAEIQQRVNRAETRSSHDAQIRKTRGEHLEDEFERRLKTVRRDAEQRTATSRKTAKLVGRRGPC</sequence>
<organism evidence="4">
    <name type="scientific">Cyprinus carpio</name>
    <name type="common">Common carp</name>
    <dbReference type="NCBI Taxonomy" id="7962"/>
    <lineage>
        <taxon>Eukaryota</taxon>
        <taxon>Metazoa</taxon>
        <taxon>Chordata</taxon>
        <taxon>Craniata</taxon>
        <taxon>Vertebrata</taxon>
        <taxon>Euteleostomi</taxon>
        <taxon>Actinopterygii</taxon>
        <taxon>Neopterygii</taxon>
        <taxon>Teleostei</taxon>
        <taxon>Ostariophysi</taxon>
        <taxon>Cypriniformes</taxon>
        <taxon>Cyprinidae</taxon>
        <taxon>Cyprininae</taxon>
        <taxon>Cyprinus</taxon>
    </lineage>
</organism>
<feature type="compositionally biased region" description="Polar residues" evidence="2">
    <location>
        <begin position="17"/>
        <end position="28"/>
    </location>
</feature>
<evidence type="ECO:0000313" key="5">
    <source>
        <dbReference type="RefSeq" id="XP_042615302.1"/>
    </source>
</evidence>
<feature type="compositionally biased region" description="Basic residues" evidence="2">
    <location>
        <begin position="301"/>
        <end position="315"/>
    </location>
</feature>
<dbReference type="GeneID" id="109059950"/>
<dbReference type="InterPro" id="IPR024309">
    <property type="entry name" value="NUT_N"/>
</dbReference>
<feature type="compositionally biased region" description="Basic and acidic residues" evidence="2">
    <location>
        <begin position="655"/>
        <end position="696"/>
    </location>
</feature>
<feature type="region of interest" description="Disordered" evidence="2">
    <location>
        <begin position="1"/>
        <end position="94"/>
    </location>
</feature>
<feature type="region of interest" description="Disordered" evidence="2">
    <location>
        <begin position="510"/>
        <end position="534"/>
    </location>
</feature>
<name>A0A9Q9V365_CYPCA</name>
<dbReference type="PANTHER" id="PTHR22879">
    <property type="entry name" value="NUT FAMILY MEMBER 1"/>
    <property type="match status" value="1"/>
</dbReference>
<feature type="region of interest" description="Disordered" evidence="2">
    <location>
        <begin position="454"/>
        <end position="482"/>
    </location>
</feature>
<dbReference type="RefSeq" id="XP_018932657.2">
    <property type="nucleotide sequence ID" value="XM_019077112.2"/>
</dbReference>
<feature type="compositionally biased region" description="Basic and acidic residues" evidence="2">
    <location>
        <begin position="516"/>
        <end position="534"/>
    </location>
</feature>
<dbReference type="Proteomes" id="UP001155660">
    <property type="component" value="Chromosome A7"/>
</dbReference>
<proteinExistence type="inferred from homology"/>
<evidence type="ECO:0000259" key="3">
    <source>
        <dbReference type="Pfam" id="PF12881"/>
    </source>
</evidence>
<accession>A0A9Q9V365</accession>
<feature type="compositionally biased region" description="Polar residues" evidence="2">
    <location>
        <begin position="556"/>
        <end position="571"/>
    </location>
</feature>
<comment type="similarity">
    <text evidence="1">Belongs to the NUT family.</text>
</comment>
<dbReference type="KEGG" id="ccar:109059950"/>
<evidence type="ECO:0000313" key="4">
    <source>
        <dbReference type="RefSeq" id="XP_018932657.2"/>
    </source>
</evidence>
<dbReference type="PANTHER" id="PTHR22879:SF14">
    <property type="entry name" value="NUT FAMILY MEMBER 2A-RELATED"/>
    <property type="match status" value="1"/>
</dbReference>
<dbReference type="AlphaFoldDB" id="A0A9Q9V365"/>
<evidence type="ECO:0000256" key="2">
    <source>
        <dbReference type="SAM" id="MobiDB-lite"/>
    </source>
</evidence>
<feature type="region of interest" description="Disordered" evidence="2">
    <location>
        <begin position="655"/>
        <end position="714"/>
    </location>
</feature>
<dbReference type="InterPro" id="IPR024310">
    <property type="entry name" value="NUT"/>
</dbReference>
<dbReference type="Pfam" id="PF12881">
    <property type="entry name" value="NUT"/>
    <property type="match status" value="1"/>
</dbReference>
<feature type="compositionally biased region" description="Polar residues" evidence="2">
    <location>
        <begin position="454"/>
        <end position="469"/>
    </location>
</feature>
<dbReference type="RefSeq" id="XP_042615302.1">
    <property type="nucleotide sequence ID" value="XM_042759368.1"/>
</dbReference>
<feature type="region of interest" description="Disordered" evidence="2">
    <location>
        <begin position="551"/>
        <end position="571"/>
    </location>
</feature>
<feature type="compositionally biased region" description="Basic residues" evidence="2">
    <location>
        <begin position="703"/>
        <end position="714"/>
    </location>
</feature>
<dbReference type="OrthoDB" id="9634453at2759"/>
<protein>
    <submittedName>
        <fullName evidence="4 5">Uncharacterized protein LOC109059950</fullName>
    </submittedName>
</protein>
<evidence type="ECO:0000256" key="1">
    <source>
        <dbReference type="ARBA" id="ARBA00010586"/>
    </source>
</evidence>